<dbReference type="RefSeq" id="WP_014263238.1">
    <property type="nucleotide sequence ID" value="NC_016630.1"/>
</dbReference>
<dbReference type="AlphaFoldDB" id="D6GSW7"/>
<evidence type="ECO:0000313" key="2">
    <source>
        <dbReference type="Proteomes" id="UP000007468"/>
    </source>
</evidence>
<keyword evidence="2" id="KW-1185">Reference proteome</keyword>
<dbReference type="STRING" id="546269.HMPREF0389_01204"/>
<name>D6GSW7_FILAD</name>
<proteinExistence type="predicted"/>
<dbReference type="EMBL" id="CP002390">
    <property type="protein sequence ID" value="EFE27952.1"/>
    <property type="molecule type" value="Genomic_DNA"/>
</dbReference>
<dbReference type="eggNOG" id="ENOG50342VD">
    <property type="taxonomic scope" value="Bacteria"/>
</dbReference>
<dbReference type="InterPro" id="IPR043765">
    <property type="entry name" value="DUF5711"/>
</dbReference>
<sequence>MKRRNIIAVAVLIVLFCNPWTIRFLKKQFVVVNPNSSIDIAFRHSNNNYAEEFEHGLLTYDGLSLKLIETDGTERFDVTINADNYNISTSKNRIFLLDIAKKNVYILDGKGKIVNQITVDYLPKRVVALDNGNFVVHYFTDVYIEGIKLFSENGKMLNDITYPNVTLTLIQGDKNNHFAVLGFFKNGSSLENSVYFYNYAGELQYASQINNVIIHQLLFQKNKVLMLDINSILTCDTTFEEVSSLELPLVLKKVVANENNIYLLTKDNSIQVMDSEFQNTDQLSSQEKIIDMFLVDDKLIYYTQNSILCNYDKRQFSKDIVKVIPVDDTLIILFKNEIKIIQNDF</sequence>
<evidence type="ECO:0000313" key="1">
    <source>
        <dbReference type="EMBL" id="EFE27952.1"/>
    </source>
</evidence>
<gene>
    <name evidence="1" type="ordered locus">HMPREF0389_01204</name>
</gene>
<protein>
    <submittedName>
        <fullName evidence="1">Uncharacterized protein</fullName>
    </submittedName>
</protein>
<reference evidence="2" key="1">
    <citation type="submission" date="2010-12" db="EMBL/GenBank/DDBJ databases">
        <title>The genome sequence of Filifactor alocis strain ATCC 35896.</title>
        <authorList>
            <consortium name="The Broad Institute Genome Sequencing Platform"/>
            <person name="Ward D."/>
            <person name="Earl A."/>
            <person name="Feldgarden M."/>
            <person name="Young S.K."/>
            <person name="Gargeya S."/>
            <person name="Zeng Q."/>
            <person name="Alvarado L."/>
            <person name="Berlin A."/>
            <person name="Bochicchio J."/>
            <person name="Chapman S.B."/>
            <person name="Chen Z."/>
            <person name="Freedman E."/>
            <person name="Gellesch M."/>
            <person name="Goldberg J."/>
            <person name="Griggs A."/>
            <person name="Gujja S."/>
            <person name="Heilman E."/>
            <person name="Heiman D."/>
            <person name="Howarth C."/>
            <person name="Mehta T."/>
            <person name="Neiman D."/>
            <person name="Pearson M."/>
            <person name="Roberts A."/>
            <person name="Saif S."/>
            <person name="Shea T."/>
            <person name="Shenoy N."/>
            <person name="Sisk P."/>
            <person name="Stolte C."/>
            <person name="Sykes S."/>
            <person name="White J."/>
            <person name="Yandava C."/>
            <person name="Izard J."/>
            <person name="Blanton J.M."/>
            <person name="Baranova O.V."/>
            <person name="Tanner A.C."/>
            <person name="Dewhirst F.E."/>
            <person name="Haas B."/>
            <person name="Nusbaum C."/>
            <person name="Birren B."/>
        </authorList>
    </citation>
    <scope>NUCLEOTIDE SEQUENCE [LARGE SCALE GENOMIC DNA]</scope>
    <source>
        <strain evidence="2">ATCC 35896 / D40 B5</strain>
    </source>
</reference>
<organism evidence="1 2">
    <name type="scientific">Filifactor alocis (strain ATCC 35896 / CCUG 47790 / D40 B5)</name>
    <name type="common">Fusobacterium alocis</name>
    <dbReference type="NCBI Taxonomy" id="546269"/>
    <lineage>
        <taxon>Bacteria</taxon>
        <taxon>Bacillati</taxon>
        <taxon>Bacillota</taxon>
        <taxon>Clostridia</taxon>
        <taxon>Peptostreptococcales</taxon>
        <taxon>Filifactoraceae</taxon>
        <taxon>Filifactor</taxon>
    </lineage>
</organism>
<accession>D6GSW7</accession>
<dbReference type="OrthoDB" id="1747753at2"/>
<dbReference type="KEGG" id="faa:HMPREF0389_01204"/>
<dbReference type="PATRIC" id="fig|546269.5.peg.1812"/>
<dbReference type="Pfam" id="PF18975">
    <property type="entry name" value="DUF5711"/>
    <property type="match status" value="1"/>
</dbReference>
<dbReference type="Proteomes" id="UP000007468">
    <property type="component" value="Chromosome"/>
</dbReference>